<protein>
    <submittedName>
        <fullName evidence="1">Uncharacterized protein</fullName>
    </submittedName>
</protein>
<reference evidence="2" key="1">
    <citation type="journal article" date="2019" name="Int. J. Syst. Evol. Microbiol.">
        <title>The Global Catalogue of Microorganisms (GCM) 10K type strain sequencing project: providing services to taxonomists for standard genome sequencing and annotation.</title>
        <authorList>
            <consortium name="The Broad Institute Genomics Platform"/>
            <consortium name="The Broad Institute Genome Sequencing Center for Infectious Disease"/>
            <person name="Wu L."/>
            <person name="Ma J."/>
        </authorList>
    </citation>
    <scope>NUCLEOTIDE SEQUENCE [LARGE SCALE GENOMIC DNA]</scope>
    <source>
        <strain evidence="2">JCM 18472</strain>
    </source>
</reference>
<accession>A0ABP9R049</accession>
<keyword evidence="2" id="KW-1185">Reference proteome</keyword>
<sequence>MQRLRIDIALYAAGVTNADPVALVLDRARHLTIDDEFFGADDTALDAGLGADDGGSHTATTRLIRTRGSLWLCRRRYRTVGRDTGGLVLAEHGIGSGSHEDNRTLADIAWPISDQSEG</sequence>
<gene>
    <name evidence="1" type="ORF">GCM10023342_02970</name>
</gene>
<comment type="caution">
    <text evidence="1">The sequence shown here is derived from an EMBL/GenBank/DDBJ whole genome shotgun (WGS) entry which is preliminary data.</text>
</comment>
<proteinExistence type="predicted"/>
<evidence type="ECO:0000313" key="2">
    <source>
        <dbReference type="Proteomes" id="UP001500074"/>
    </source>
</evidence>
<dbReference type="EMBL" id="BAABKI010000003">
    <property type="protein sequence ID" value="GAA5170074.1"/>
    <property type="molecule type" value="Genomic_DNA"/>
</dbReference>
<evidence type="ECO:0000313" key="1">
    <source>
        <dbReference type="EMBL" id="GAA5170074.1"/>
    </source>
</evidence>
<organism evidence="1 2">
    <name type="scientific">Modicisalibacter zincidurans</name>
    <dbReference type="NCBI Taxonomy" id="1178777"/>
    <lineage>
        <taxon>Bacteria</taxon>
        <taxon>Pseudomonadati</taxon>
        <taxon>Pseudomonadota</taxon>
        <taxon>Gammaproteobacteria</taxon>
        <taxon>Oceanospirillales</taxon>
        <taxon>Halomonadaceae</taxon>
        <taxon>Modicisalibacter</taxon>
    </lineage>
</organism>
<name>A0ABP9R049_9GAMM</name>
<dbReference type="Proteomes" id="UP001500074">
    <property type="component" value="Unassembled WGS sequence"/>
</dbReference>